<gene>
    <name evidence="3" type="ORF">T01_12236</name>
</gene>
<feature type="region of interest" description="Disordered" evidence="1">
    <location>
        <begin position="183"/>
        <end position="219"/>
    </location>
</feature>
<dbReference type="OrthoDB" id="6431454at2759"/>
<dbReference type="GO" id="GO:0045216">
    <property type="term" value="P:cell-cell junction organization"/>
    <property type="evidence" value="ECO:0007669"/>
    <property type="project" value="InterPro"/>
</dbReference>
<evidence type="ECO:0000313" key="4">
    <source>
        <dbReference type="Proteomes" id="UP000054776"/>
    </source>
</evidence>
<feature type="compositionally biased region" description="Polar residues" evidence="1">
    <location>
        <begin position="1063"/>
        <end position="1074"/>
    </location>
</feature>
<feature type="compositionally biased region" description="Basic and acidic residues" evidence="1">
    <location>
        <begin position="648"/>
        <end position="660"/>
    </location>
</feature>
<name>A0A0V1BD76_TRISP</name>
<keyword evidence="4" id="KW-1185">Reference proteome</keyword>
<dbReference type="InterPro" id="IPR058586">
    <property type="entry name" value="Ajm-1"/>
</dbReference>
<feature type="domain" description="Apical junction molecule ajm1 alpha/beta" evidence="2">
    <location>
        <begin position="1278"/>
        <end position="1387"/>
    </location>
</feature>
<feature type="region of interest" description="Disordered" evidence="1">
    <location>
        <begin position="919"/>
        <end position="945"/>
    </location>
</feature>
<dbReference type="PANTHER" id="PTHR21517">
    <property type="entry name" value="APICAL JUNCTION COMPONENT 1 HOMOLOG"/>
    <property type="match status" value="1"/>
</dbReference>
<proteinExistence type="predicted"/>
<dbReference type="EMBL" id="JYDH01000060">
    <property type="protein sequence ID" value="KRY34921.1"/>
    <property type="molecule type" value="Genomic_DNA"/>
</dbReference>
<feature type="region of interest" description="Disordered" evidence="1">
    <location>
        <begin position="617"/>
        <end position="660"/>
    </location>
</feature>
<comment type="caution">
    <text evidence="3">The sequence shown here is derived from an EMBL/GenBank/DDBJ whole genome shotgun (WGS) entry which is preliminary data.</text>
</comment>
<feature type="compositionally biased region" description="Polar residues" evidence="1">
    <location>
        <begin position="617"/>
        <end position="637"/>
    </location>
</feature>
<feature type="compositionally biased region" description="Low complexity" evidence="1">
    <location>
        <begin position="638"/>
        <end position="647"/>
    </location>
</feature>
<reference evidence="3 4" key="1">
    <citation type="submission" date="2015-01" db="EMBL/GenBank/DDBJ databases">
        <title>Evolution of Trichinella species and genotypes.</title>
        <authorList>
            <person name="Korhonen P.K."/>
            <person name="Edoardo P."/>
            <person name="Giuseppe L.R."/>
            <person name="Gasser R.B."/>
        </authorList>
    </citation>
    <scope>NUCLEOTIDE SEQUENCE [LARGE SCALE GENOMIC DNA]</scope>
    <source>
        <strain evidence="3">ISS3</strain>
    </source>
</reference>
<feature type="compositionally biased region" description="Basic and acidic residues" evidence="1">
    <location>
        <begin position="425"/>
        <end position="437"/>
    </location>
</feature>
<protein>
    <recommendedName>
        <fullName evidence="2">Apical junction molecule ajm1 alpha/beta domain-containing protein</fullName>
    </recommendedName>
</protein>
<sequence length="1518" mass="171159">MMAGKIQILRIKNSNGRENWKYKCERTLSNGLQQLRKLTTSTNILHCFSCIDKRINRQKREEIIELMAESVLENCEDNNDNSGGGGGGGQQQDCRDLNKLESTTSTAAALLATARTEKSTVHNCSKAIGFSVSFASPASQVVGDDISSAVQAPVTADVNQFVACCQRRLQQLVSQYAVGGDPRSFSYSNHPEDDLNDRQQASGQLRHSQEEADWSAPPGQRTLFDDSDFCGSIKRKVPHRIHRLTNTDSICCSSIISAQTAEPDNDDDGHRLDDQLTIIANNTDRVIDQMEIDLDGALKRFDRYCCIYSDSPLSNYVSSGRLRRDRSRLVENNSSPDNHHYHHSHTYKQQHIKPNCNHATSTGSLASFPDEQNNNNNDNDDRIPCSFLHFTAEADRGRQTTPPPPPSSSLPQPQPQPQPLTLDGVADRKSDKYEKPVNVDPPVAATASTFSLDEDDDNRKSSTILHGYCVGQTTATFTSHSEHIPLNIAVSVHSTGNNNINSARQLQPDQQQHSKQQHSLPTVIDSQRQKATVEQFQPPPMAHQPLSTNSGGRKWWNGSTKTTAQRPLAVPRIQTEDLERMLRRPYFARCKADYSPLDVQTIQADESALPSPISYLSTVSSRPTTPSQWNNYGSHPHQQTTTSSSSEEYQRYRQKQDELEQTRQLRRQKYKAKIERAKKEFLESRASISDLFKSREEFAKKFKISMERMDERMRDPEAARGPYLEYLSRSGNLHIKTDHQAPVRYVPQKSPFDRDYQALFDRAERMWAAYERRRANSRQNLYARSRAISTGFLESTIADVANSPTDAFQVDETDLDEVHQQNLQTILVDHISRRDSVAMKDRQVADAHSRARSVDYLMNKANREEAAPPENQLQRIMGGAEVSNTNVDDTKLSVHELRFKKSTDQLHLPDWYVSSRYSSGQKPVTNFHPSPKQTQPTSSQPNHRFNTAQNSMARSHLSTTSIRCEEKVKKVPEIPVDFFHKYKDEIETLRKSRSELNKLMENDQFVKQAPLLMSTPTPDRSYNTIPPVPVATVRPTQLQITETYTIEKKIITNQSQSSSVSSITRQLTEPQPNKFWSESAKFPNARLPAPPALHPPQPAPRSDRIRQFSAGYTVSAVPSCWNVPKQRDSVVIDVVDPELQAKSGSKSGKPGESNITLEEALDSILSLPGGPSRWKELDESLDADDAPRIRPLTPTTLSRPAVFSDNDLLMDRCRKLPNLARKLLHNEPLWVRCNCCNRTVDMDTARGRYISCRHCYTYYCSYGCRSDDWFEHKPRCTYARVNTVCKEAIVRVKKDLQAQRQMSAVAQSGYNERGRGSVNLRFLRLDLARQYIANGWSALIGHDCLYYFTISDLIEMGKSADLIHACRQYDPTTKFILSVSVVVEIDKVPVTPSFGPRLSDSSESHYYAGSNRISRFSNFKTQSLPPARRVRSSGAVKTLASQPASVVLKSVLKSLENIAPSAVEQPPQRPATFNRSNQLRHTVDSGQRSARSNTHGHTMPHRFGVELAFPTEVDETEV</sequence>
<evidence type="ECO:0000259" key="2">
    <source>
        <dbReference type="Pfam" id="PF26649"/>
    </source>
</evidence>
<dbReference type="Proteomes" id="UP000054776">
    <property type="component" value="Unassembled WGS sequence"/>
</dbReference>
<organism evidence="3 4">
    <name type="scientific">Trichinella spiralis</name>
    <name type="common">Trichina worm</name>
    <dbReference type="NCBI Taxonomy" id="6334"/>
    <lineage>
        <taxon>Eukaryota</taxon>
        <taxon>Metazoa</taxon>
        <taxon>Ecdysozoa</taxon>
        <taxon>Nematoda</taxon>
        <taxon>Enoplea</taxon>
        <taxon>Dorylaimia</taxon>
        <taxon>Trichinellida</taxon>
        <taxon>Trichinellidae</taxon>
        <taxon>Trichinella</taxon>
    </lineage>
</organism>
<dbReference type="GO" id="GO:0043296">
    <property type="term" value="C:apical junction complex"/>
    <property type="evidence" value="ECO:0007669"/>
    <property type="project" value="TreeGrafter"/>
</dbReference>
<feature type="region of interest" description="Disordered" evidence="1">
    <location>
        <begin position="1055"/>
        <end position="1074"/>
    </location>
</feature>
<dbReference type="GO" id="GO:0005886">
    <property type="term" value="C:plasma membrane"/>
    <property type="evidence" value="ECO:0007669"/>
    <property type="project" value="TreeGrafter"/>
</dbReference>
<feature type="region of interest" description="Disordered" evidence="1">
    <location>
        <begin position="330"/>
        <end position="459"/>
    </location>
</feature>
<dbReference type="eggNOG" id="ENOG502QQYV">
    <property type="taxonomic scope" value="Eukaryota"/>
</dbReference>
<dbReference type="InParanoid" id="A0A0V1BD76"/>
<evidence type="ECO:0000313" key="3">
    <source>
        <dbReference type="EMBL" id="KRY34921.1"/>
    </source>
</evidence>
<evidence type="ECO:0000256" key="1">
    <source>
        <dbReference type="SAM" id="MobiDB-lite"/>
    </source>
</evidence>
<feature type="compositionally biased region" description="Basic residues" evidence="1">
    <location>
        <begin position="340"/>
        <end position="351"/>
    </location>
</feature>
<dbReference type="InterPro" id="IPR038825">
    <property type="entry name" value="Apical_junction"/>
</dbReference>
<dbReference type="PANTHER" id="PTHR21517:SF3">
    <property type="entry name" value="APICAL JUNCTION COMPONENT 1 HOMOLOG"/>
    <property type="match status" value="1"/>
</dbReference>
<feature type="region of interest" description="Disordered" evidence="1">
    <location>
        <begin position="1483"/>
        <end position="1503"/>
    </location>
</feature>
<dbReference type="Pfam" id="PF26649">
    <property type="entry name" value="Ajm-1"/>
    <property type="match status" value="1"/>
</dbReference>
<feature type="compositionally biased region" description="Pro residues" evidence="1">
    <location>
        <begin position="401"/>
        <end position="418"/>
    </location>
</feature>
<accession>A0A0V1BD76</accession>
<feature type="compositionally biased region" description="Polar residues" evidence="1">
    <location>
        <begin position="1483"/>
        <end position="1496"/>
    </location>
</feature>